<protein>
    <submittedName>
        <fullName evidence="4">Uncharacterized protein</fullName>
    </submittedName>
</protein>
<name>A0A4U5NWV8_STECR</name>
<evidence type="ECO:0000313" key="4">
    <source>
        <dbReference type="EMBL" id="TKR87986.1"/>
    </source>
</evidence>
<evidence type="ECO:0000256" key="1">
    <source>
        <dbReference type="SAM" id="MobiDB-lite"/>
    </source>
</evidence>
<keyword evidence="3" id="KW-0732">Signal</keyword>
<proteinExistence type="predicted"/>
<accession>A0A4U5NWV8</accession>
<feature type="compositionally biased region" description="Basic and acidic residues" evidence="1">
    <location>
        <begin position="210"/>
        <end position="219"/>
    </location>
</feature>
<feature type="compositionally biased region" description="Basic and acidic residues" evidence="1">
    <location>
        <begin position="242"/>
        <end position="253"/>
    </location>
</feature>
<feature type="signal peptide" evidence="3">
    <location>
        <begin position="1"/>
        <end position="19"/>
    </location>
</feature>
<dbReference type="AlphaFoldDB" id="A0A4U5NWV8"/>
<keyword evidence="2" id="KW-0812">Transmembrane</keyword>
<feature type="region of interest" description="Disordered" evidence="1">
    <location>
        <begin position="234"/>
        <end position="253"/>
    </location>
</feature>
<evidence type="ECO:0000313" key="5">
    <source>
        <dbReference type="Proteomes" id="UP000298663"/>
    </source>
</evidence>
<evidence type="ECO:0000256" key="3">
    <source>
        <dbReference type="SAM" id="SignalP"/>
    </source>
</evidence>
<sequence length="253" mass="28726">MLLFKSLFLVVSIVETALTVDHPFPHLEGTTTGPKTVEYAGRVDRLNVSFGPNFRHTSHFFLHHTAVNIALLVFFLVILVAGTVFLLFGDFEFRDASADFVHNPSILLYAIQLRQYERLLDSDIYKNVIDHIRVQGFYQPYSFGRIVRDYTLTMRSVSNSPDLSKKLNGGATIKGKDGSRKSHRKDRNKASLGVRQRKAGKTAFQLANQSHEDEAKREGEQFFKRLLEMSKHVPQLLSAKHPPTDAELAKKLK</sequence>
<reference evidence="4 5" key="1">
    <citation type="journal article" date="2015" name="Genome Biol.">
        <title>Comparative genomics of Steinernema reveals deeply conserved gene regulatory networks.</title>
        <authorList>
            <person name="Dillman A.R."/>
            <person name="Macchietto M."/>
            <person name="Porter C.F."/>
            <person name="Rogers A."/>
            <person name="Williams B."/>
            <person name="Antoshechkin I."/>
            <person name="Lee M.M."/>
            <person name="Goodwin Z."/>
            <person name="Lu X."/>
            <person name="Lewis E.E."/>
            <person name="Goodrich-Blair H."/>
            <person name="Stock S.P."/>
            <person name="Adams B.J."/>
            <person name="Sternberg P.W."/>
            <person name="Mortazavi A."/>
        </authorList>
    </citation>
    <scope>NUCLEOTIDE SEQUENCE [LARGE SCALE GENOMIC DNA]</scope>
    <source>
        <strain evidence="4 5">ALL</strain>
    </source>
</reference>
<dbReference type="EMBL" id="AZBU02000003">
    <property type="protein sequence ID" value="TKR87986.1"/>
    <property type="molecule type" value="Genomic_DNA"/>
</dbReference>
<evidence type="ECO:0000256" key="2">
    <source>
        <dbReference type="SAM" id="Phobius"/>
    </source>
</evidence>
<feature type="chain" id="PRO_5020964721" evidence="3">
    <location>
        <begin position="20"/>
        <end position="253"/>
    </location>
</feature>
<keyword evidence="2" id="KW-0472">Membrane</keyword>
<gene>
    <name evidence="4" type="ORF">L596_012300</name>
</gene>
<reference evidence="4 5" key="2">
    <citation type="journal article" date="2019" name="G3 (Bethesda)">
        <title>Hybrid Assembly of the Genome of the Entomopathogenic Nematode Steinernema carpocapsae Identifies the X-Chromosome.</title>
        <authorList>
            <person name="Serra L."/>
            <person name="Macchietto M."/>
            <person name="Macias-Munoz A."/>
            <person name="McGill C.J."/>
            <person name="Rodriguez I.M."/>
            <person name="Rodriguez B."/>
            <person name="Murad R."/>
            <person name="Mortazavi A."/>
        </authorList>
    </citation>
    <scope>NUCLEOTIDE SEQUENCE [LARGE SCALE GENOMIC DNA]</scope>
    <source>
        <strain evidence="4 5">ALL</strain>
    </source>
</reference>
<keyword evidence="5" id="KW-1185">Reference proteome</keyword>
<feature type="region of interest" description="Disordered" evidence="1">
    <location>
        <begin position="163"/>
        <end position="219"/>
    </location>
</feature>
<dbReference type="Proteomes" id="UP000298663">
    <property type="component" value="Unassembled WGS sequence"/>
</dbReference>
<keyword evidence="2" id="KW-1133">Transmembrane helix</keyword>
<organism evidence="4 5">
    <name type="scientific">Steinernema carpocapsae</name>
    <name type="common">Entomopathogenic nematode</name>
    <dbReference type="NCBI Taxonomy" id="34508"/>
    <lineage>
        <taxon>Eukaryota</taxon>
        <taxon>Metazoa</taxon>
        <taxon>Ecdysozoa</taxon>
        <taxon>Nematoda</taxon>
        <taxon>Chromadorea</taxon>
        <taxon>Rhabditida</taxon>
        <taxon>Tylenchina</taxon>
        <taxon>Panagrolaimomorpha</taxon>
        <taxon>Strongyloidoidea</taxon>
        <taxon>Steinernematidae</taxon>
        <taxon>Steinernema</taxon>
    </lineage>
</organism>
<feature type="transmembrane region" description="Helical" evidence="2">
    <location>
        <begin position="66"/>
        <end position="88"/>
    </location>
</feature>
<comment type="caution">
    <text evidence="4">The sequence shown here is derived from an EMBL/GenBank/DDBJ whole genome shotgun (WGS) entry which is preliminary data.</text>
</comment>